<reference evidence="2 3" key="1">
    <citation type="submission" date="2020-04" db="EMBL/GenBank/DDBJ databases">
        <authorList>
            <person name="De Canck E."/>
        </authorList>
    </citation>
    <scope>NUCLEOTIDE SEQUENCE [LARGE SCALE GENOMIC DNA]</scope>
    <source>
        <strain evidence="2 3">LMG 28614</strain>
    </source>
</reference>
<keyword evidence="3" id="KW-1185">Reference proteome</keyword>
<feature type="domain" description="Putative Flp pilus-assembly TadG-like N-terminal" evidence="1">
    <location>
        <begin position="16"/>
        <end position="63"/>
    </location>
</feature>
<dbReference type="Proteomes" id="UP000494365">
    <property type="component" value="Unassembled WGS sequence"/>
</dbReference>
<dbReference type="Pfam" id="PF13400">
    <property type="entry name" value="Tad"/>
    <property type="match status" value="1"/>
</dbReference>
<protein>
    <recommendedName>
        <fullName evidence="1">Putative Flp pilus-assembly TadG-like N-terminal domain-containing protein</fullName>
    </recommendedName>
</protein>
<dbReference type="InterPro" id="IPR028087">
    <property type="entry name" value="Tad_N"/>
</dbReference>
<sequence length="350" mass="36194">MTRRRRPPGPVPHQRGSITLWFLLTLTFLLAFGAFAVDVPRVITVRNELQNAADAAAMAGASALSTGTSGPNWSAAAASATAAIPQNASDGNKLKGGTVTTGYWDLAASSPSLLAPGTVTLPAPAGQLLEPAVQVTIARDANDNGGLVALLLGALVGRPNTAESATAVAVISPPSSVPAGGLFPVVMDQCVFNQYWNSNTNQPQIDPSTNQPYEFEIGNGQLYGSSCEAGQWTSFATTSNNVPTIRNLITNGNPTALSIGDNIYIEPGVKTTIYKSIPTGVTVFMPVAAQIASKSYVPIVAFAAFHIDGSYGGSSKYIQGHFVSGYTIPVQGSGVGTVSYGAYVAPRLAF</sequence>
<organism evidence="2 3">
    <name type="scientific">Paraburkholderia ultramafica</name>
    <dbReference type="NCBI Taxonomy" id="1544867"/>
    <lineage>
        <taxon>Bacteria</taxon>
        <taxon>Pseudomonadati</taxon>
        <taxon>Pseudomonadota</taxon>
        <taxon>Betaproteobacteria</taxon>
        <taxon>Burkholderiales</taxon>
        <taxon>Burkholderiaceae</taxon>
        <taxon>Paraburkholderia</taxon>
    </lineage>
</organism>
<gene>
    <name evidence="2" type="ORF">LMG28614_05929</name>
</gene>
<dbReference type="RefSeq" id="WP_175152949.1">
    <property type="nucleotide sequence ID" value="NZ_CADIKK010000037.1"/>
</dbReference>
<evidence type="ECO:0000313" key="3">
    <source>
        <dbReference type="Proteomes" id="UP000494365"/>
    </source>
</evidence>
<name>A0A6S7DFF1_9BURK</name>
<dbReference type="EMBL" id="CADIKK010000037">
    <property type="protein sequence ID" value="CAB3803993.1"/>
    <property type="molecule type" value="Genomic_DNA"/>
</dbReference>
<evidence type="ECO:0000313" key="2">
    <source>
        <dbReference type="EMBL" id="CAB3803993.1"/>
    </source>
</evidence>
<proteinExistence type="predicted"/>
<evidence type="ECO:0000259" key="1">
    <source>
        <dbReference type="Pfam" id="PF13400"/>
    </source>
</evidence>
<dbReference type="AlphaFoldDB" id="A0A6S7DFF1"/>
<accession>A0A6S7DFF1</accession>